<dbReference type="AlphaFoldDB" id="A0A0H1R3X6"/>
<comment type="caution">
    <text evidence="1">The sequence shown here is derived from an EMBL/GenBank/DDBJ whole genome shotgun (WGS) entry which is preliminary data.</text>
</comment>
<reference evidence="1 2" key="1">
    <citation type="submission" date="2015-05" db="EMBL/GenBank/DDBJ databases">
        <title>Draft genome sequence of Microvirga vignae strain BR3299, a novel nitrogen fixing bacteria isolated from Brazil semi-aired region.</title>
        <authorList>
            <person name="Zilli J.E."/>
            <person name="Passos S.R."/>
            <person name="Leite J."/>
            <person name="Baldani J.I."/>
            <person name="Xavier G.R."/>
            <person name="Rumjaneck N.G."/>
            <person name="Simoes-Araujo J.L."/>
        </authorList>
    </citation>
    <scope>NUCLEOTIDE SEQUENCE [LARGE SCALE GENOMIC DNA]</scope>
    <source>
        <strain evidence="1 2">BR3299</strain>
    </source>
</reference>
<evidence type="ECO:0000313" key="2">
    <source>
        <dbReference type="Proteomes" id="UP000035489"/>
    </source>
</evidence>
<keyword evidence="2" id="KW-1185">Reference proteome</keyword>
<dbReference type="PANTHER" id="PTHR33803">
    <property type="entry name" value="IS1478 TRANSPOSASE"/>
    <property type="match status" value="1"/>
</dbReference>
<gene>
    <name evidence="1" type="ORF">AA309_28770</name>
</gene>
<dbReference type="PANTHER" id="PTHR33803:SF3">
    <property type="entry name" value="BLL1974 PROTEIN"/>
    <property type="match status" value="1"/>
</dbReference>
<protein>
    <recommendedName>
        <fullName evidence="3">Transposase</fullName>
    </recommendedName>
</protein>
<dbReference type="STRING" id="1225564.AA309_28770"/>
<organism evidence="1 2">
    <name type="scientific">Microvirga vignae</name>
    <dbReference type="NCBI Taxonomy" id="1225564"/>
    <lineage>
        <taxon>Bacteria</taxon>
        <taxon>Pseudomonadati</taxon>
        <taxon>Pseudomonadota</taxon>
        <taxon>Alphaproteobacteria</taxon>
        <taxon>Hyphomicrobiales</taxon>
        <taxon>Methylobacteriaceae</taxon>
        <taxon>Microvirga</taxon>
    </lineage>
</organism>
<dbReference type="Proteomes" id="UP000035489">
    <property type="component" value="Unassembled WGS sequence"/>
</dbReference>
<evidence type="ECO:0000313" key="1">
    <source>
        <dbReference type="EMBL" id="KLK89900.1"/>
    </source>
</evidence>
<accession>A0A0H1R3X6</accession>
<dbReference type="EMBL" id="LCYG01000112">
    <property type="protein sequence ID" value="KLK89900.1"/>
    <property type="molecule type" value="Genomic_DNA"/>
</dbReference>
<dbReference type="OrthoDB" id="7169055at2"/>
<evidence type="ECO:0008006" key="3">
    <source>
        <dbReference type="Google" id="ProtNLM"/>
    </source>
</evidence>
<name>A0A0H1R3X6_9HYPH</name>
<sequence>MALVRQAKKCGLALRQTHTCLAKRAAVQVGRYAHARQMRRMGRELRRLKTYLGRVYRDVSRKVAGDEVLSRWFAPLLGLTERMLVQERTSQNKLYGLHAPEVCAPPKGKHTVRVRRQSGCGGDQPGRLCAHVQGAGGQSV</sequence>
<proteinExistence type="predicted"/>
<dbReference type="PATRIC" id="fig|1225564.3.peg.405"/>